<evidence type="ECO:0000313" key="3">
    <source>
        <dbReference type="Proteomes" id="UP001241169"/>
    </source>
</evidence>
<organism evidence="2 3">
    <name type="scientific">Colletotrichum paranaense</name>
    <dbReference type="NCBI Taxonomy" id="1914294"/>
    <lineage>
        <taxon>Eukaryota</taxon>
        <taxon>Fungi</taxon>
        <taxon>Dikarya</taxon>
        <taxon>Ascomycota</taxon>
        <taxon>Pezizomycotina</taxon>
        <taxon>Sordariomycetes</taxon>
        <taxon>Hypocreomycetidae</taxon>
        <taxon>Glomerellales</taxon>
        <taxon>Glomerellaceae</taxon>
        <taxon>Colletotrichum</taxon>
        <taxon>Colletotrichum acutatum species complex</taxon>
    </lineage>
</organism>
<comment type="caution">
    <text evidence="2">The sequence shown here is derived from an EMBL/GenBank/DDBJ whole genome shotgun (WGS) entry which is preliminary data.</text>
</comment>
<sequence length="138" mass="15327">MSVSEHPEIDGALMPSNGLVPPNGSISEGSCLPQFSLVRTMVTRTCPTQHFFAVTTSWLRFITVSLLLGHELAKPFPKVVAARSETTKKDVQDHLTNLGLREATMYVDDDGVQYSRDIAKKMTPGWMVEWLYGKSPET</sequence>
<gene>
    <name evidence="2" type="ORF">CPAR01_09907</name>
</gene>
<evidence type="ECO:0000256" key="1">
    <source>
        <dbReference type="SAM" id="MobiDB-lite"/>
    </source>
</evidence>
<dbReference type="RefSeq" id="XP_060346352.1">
    <property type="nucleotide sequence ID" value="XM_060494170.1"/>
</dbReference>
<name>A0ABQ9SCH5_9PEZI</name>
<reference evidence="2 3" key="1">
    <citation type="submission" date="2016-10" db="EMBL/GenBank/DDBJ databases">
        <title>The genome sequence of Colletotrichum fioriniae PJ7.</title>
        <authorList>
            <person name="Baroncelli R."/>
        </authorList>
    </citation>
    <scope>NUCLEOTIDE SEQUENCE [LARGE SCALE GENOMIC DNA]</scope>
    <source>
        <strain evidence="2 3">IMI 384185</strain>
    </source>
</reference>
<feature type="region of interest" description="Disordered" evidence="1">
    <location>
        <begin position="1"/>
        <end position="20"/>
    </location>
</feature>
<dbReference type="EMBL" id="MOPA01000008">
    <property type="protein sequence ID" value="KAK1533199.1"/>
    <property type="molecule type" value="Genomic_DNA"/>
</dbReference>
<protein>
    <submittedName>
        <fullName evidence="2">Uncharacterized protein</fullName>
    </submittedName>
</protein>
<accession>A0ABQ9SCH5</accession>
<dbReference type="GeneID" id="85378069"/>
<proteinExistence type="predicted"/>
<keyword evidence="3" id="KW-1185">Reference proteome</keyword>
<evidence type="ECO:0000313" key="2">
    <source>
        <dbReference type="EMBL" id="KAK1533199.1"/>
    </source>
</evidence>
<dbReference type="Proteomes" id="UP001241169">
    <property type="component" value="Unassembled WGS sequence"/>
</dbReference>